<evidence type="ECO:0000313" key="3">
    <source>
        <dbReference type="Proteomes" id="UP000250140"/>
    </source>
</evidence>
<accession>A0A8E2F387</accession>
<evidence type="ECO:0000313" key="2">
    <source>
        <dbReference type="EMBL" id="OCL09133.1"/>
    </source>
</evidence>
<proteinExistence type="predicted"/>
<dbReference type="Proteomes" id="UP000250140">
    <property type="component" value="Unassembled WGS sequence"/>
</dbReference>
<gene>
    <name evidence="2" type="ORF">AOQ84DRAFT_363534</name>
</gene>
<name>A0A8E2F387_9PEZI</name>
<dbReference type="AlphaFoldDB" id="A0A8E2F387"/>
<organism evidence="2 3">
    <name type="scientific">Glonium stellatum</name>
    <dbReference type="NCBI Taxonomy" id="574774"/>
    <lineage>
        <taxon>Eukaryota</taxon>
        <taxon>Fungi</taxon>
        <taxon>Dikarya</taxon>
        <taxon>Ascomycota</taxon>
        <taxon>Pezizomycotina</taxon>
        <taxon>Dothideomycetes</taxon>
        <taxon>Pleosporomycetidae</taxon>
        <taxon>Gloniales</taxon>
        <taxon>Gloniaceae</taxon>
        <taxon>Glonium</taxon>
    </lineage>
</organism>
<evidence type="ECO:0000256" key="1">
    <source>
        <dbReference type="SAM" id="MobiDB-lite"/>
    </source>
</evidence>
<sequence>MCRTQTRIFAACGHGRRVRLSTCLGRLKQQRHDPKTGTSKSSSIPACRGGKDCGPIIRHAGACPACLQKDERTNEVDAIVQDYNKLIRTAPVEAVPEIYQRGFALMREMQARLCKIHEIHRRAVIKAKQLEKPRRGSRHGSRHSGSAGSDTDRYSPSPLRSIIDSG</sequence>
<feature type="region of interest" description="Disordered" evidence="1">
    <location>
        <begin position="126"/>
        <end position="166"/>
    </location>
</feature>
<keyword evidence="3" id="KW-1185">Reference proteome</keyword>
<protein>
    <submittedName>
        <fullName evidence="2">Uncharacterized protein</fullName>
    </submittedName>
</protein>
<reference evidence="2 3" key="1">
    <citation type="journal article" date="2016" name="Nat. Commun.">
        <title>Ectomycorrhizal ecology is imprinted in the genome of the dominant symbiotic fungus Cenococcum geophilum.</title>
        <authorList>
            <consortium name="DOE Joint Genome Institute"/>
            <person name="Peter M."/>
            <person name="Kohler A."/>
            <person name="Ohm R.A."/>
            <person name="Kuo A."/>
            <person name="Krutzmann J."/>
            <person name="Morin E."/>
            <person name="Arend M."/>
            <person name="Barry K.W."/>
            <person name="Binder M."/>
            <person name="Choi C."/>
            <person name="Clum A."/>
            <person name="Copeland A."/>
            <person name="Grisel N."/>
            <person name="Haridas S."/>
            <person name="Kipfer T."/>
            <person name="LaButti K."/>
            <person name="Lindquist E."/>
            <person name="Lipzen A."/>
            <person name="Maire R."/>
            <person name="Meier B."/>
            <person name="Mihaltcheva S."/>
            <person name="Molinier V."/>
            <person name="Murat C."/>
            <person name="Poggeler S."/>
            <person name="Quandt C.A."/>
            <person name="Sperisen C."/>
            <person name="Tritt A."/>
            <person name="Tisserant E."/>
            <person name="Crous P.W."/>
            <person name="Henrissat B."/>
            <person name="Nehls U."/>
            <person name="Egli S."/>
            <person name="Spatafora J.W."/>
            <person name="Grigoriev I.V."/>
            <person name="Martin F.M."/>
        </authorList>
    </citation>
    <scope>NUCLEOTIDE SEQUENCE [LARGE SCALE GENOMIC DNA]</scope>
    <source>
        <strain evidence="2 3">CBS 207.34</strain>
    </source>
</reference>
<dbReference type="EMBL" id="KV749507">
    <property type="protein sequence ID" value="OCL09133.1"/>
    <property type="molecule type" value="Genomic_DNA"/>
</dbReference>